<evidence type="ECO:0000313" key="5">
    <source>
        <dbReference type="Proteomes" id="UP000186922"/>
    </source>
</evidence>
<dbReference type="GO" id="GO:0006412">
    <property type="term" value="P:translation"/>
    <property type="evidence" value="ECO:0007669"/>
    <property type="project" value="InterPro"/>
</dbReference>
<keyword evidence="2" id="KW-0689">Ribosomal protein</keyword>
<reference evidence="4 5" key="1">
    <citation type="journal article" date="2016" name="Nat. Commun.">
        <title>Extremotolerant tardigrade genome and improved radiotolerance of human cultured cells by tardigrade-unique protein.</title>
        <authorList>
            <person name="Hashimoto T."/>
            <person name="Horikawa D.D."/>
            <person name="Saito Y."/>
            <person name="Kuwahara H."/>
            <person name="Kozuka-Hata H."/>
            <person name="Shin-I T."/>
            <person name="Minakuchi Y."/>
            <person name="Ohishi K."/>
            <person name="Motoyama A."/>
            <person name="Aizu T."/>
            <person name="Enomoto A."/>
            <person name="Kondo K."/>
            <person name="Tanaka S."/>
            <person name="Hara Y."/>
            <person name="Koshikawa S."/>
            <person name="Sagara H."/>
            <person name="Miura T."/>
            <person name="Yokobori S."/>
            <person name="Miyagawa K."/>
            <person name="Suzuki Y."/>
            <person name="Kubo T."/>
            <person name="Oyama M."/>
            <person name="Kohara Y."/>
            <person name="Fujiyama A."/>
            <person name="Arakawa K."/>
            <person name="Katayama T."/>
            <person name="Toyoda A."/>
            <person name="Kunieda T."/>
        </authorList>
    </citation>
    <scope>NUCLEOTIDE SEQUENCE [LARGE SCALE GENOMIC DNA]</scope>
    <source>
        <strain evidence="4 5">YOKOZUNA-1</strain>
    </source>
</reference>
<dbReference type="SUPFAM" id="SSF57716">
    <property type="entry name" value="Glucocorticoid receptor-like (DNA-binding domain)"/>
    <property type="match status" value="1"/>
</dbReference>
<gene>
    <name evidence="4" type="primary">RvY_16761-1</name>
    <name evidence="4" type="synonym">RvY_16761.1</name>
    <name evidence="4" type="ORF">RvY_16761</name>
</gene>
<dbReference type="STRING" id="947166.A0A1D1VZN5"/>
<evidence type="ECO:0000256" key="2">
    <source>
        <dbReference type="ARBA" id="ARBA00022980"/>
    </source>
</evidence>
<dbReference type="EMBL" id="BDGG01000014">
    <property type="protein sequence ID" value="GAV06840.1"/>
    <property type="molecule type" value="Genomic_DNA"/>
</dbReference>
<dbReference type="AlphaFoldDB" id="A0A1D1VZN5"/>
<dbReference type="Pfam" id="PF00253">
    <property type="entry name" value="Ribosomal_S14"/>
    <property type="match status" value="1"/>
</dbReference>
<comment type="caution">
    <text evidence="4">The sequence shown here is derived from an EMBL/GenBank/DDBJ whole genome shotgun (WGS) entry which is preliminary data.</text>
</comment>
<keyword evidence="5" id="KW-1185">Reference proteome</keyword>
<evidence type="ECO:0000313" key="4">
    <source>
        <dbReference type="EMBL" id="GAV06840.1"/>
    </source>
</evidence>
<keyword evidence="3" id="KW-0687">Ribonucleoprotein</keyword>
<organism evidence="4 5">
    <name type="scientific">Ramazzottius varieornatus</name>
    <name type="common">Water bear</name>
    <name type="synonym">Tardigrade</name>
    <dbReference type="NCBI Taxonomy" id="947166"/>
    <lineage>
        <taxon>Eukaryota</taxon>
        <taxon>Metazoa</taxon>
        <taxon>Ecdysozoa</taxon>
        <taxon>Tardigrada</taxon>
        <taxon>Eutardigrada</taxon>
        <taxon>Parachela</taxon>
        <taxon>Hypsibioidea</taxon>
        <taxon>Ramazzottiidae</taxon>
        <taxon>Ramazzottius</taxon>
    </lineage>
</organism>
<protein>
    <submittedName>
        <fullName evidence="4">Uncharacterized protein</fullName>
    </submittedName>
</protein>
<evidence type="ECO:0000256" key="1">
    <source>
        <dbReference type="ARBA" id="ARBA00009083"/>
    </source>
</evidence>
<dbReference type="OrthoDB" id="413436at2759"/>
<evidence type="ECO:0000256" key="3">
    <source>
        <dbReference type="ARBA" id="ARBA00023274"/>
    </source>
</evidence>
<accession>A0A1D1VZN5</accession>
<dbReference type="InterPro" id="IPR001209">
    <property type="entry name" value="Ribosomal_uS14"/>
</dbReference>
<dbReference type="Proteomes" id="UP000186922">
    <property type="component" value="Unassembled WGS sequence"/>
</dbReference>
<comment type="similarity">
    <text evidence="1">Belongs to the universal ribosomal protein uS14 family.</text>
</comment>
<dbReference type="GO" id="GO:0003735">
    <property type="term" value="F:structural constituent of ribosome"/>
    <property type="evidence" value="ECO:0007669"/>
    <property type="project" value="InterPro"/>
</dbReference>
<dbReference type="Gene3D" id="1.10.287.1480">
    <property type="match status" value="1"/>
</dbReference>
<dbReference type="GO" id="GO:0005763">
    <property type="term" value="C:mitochondrial small ribosomal subunit"/>
    <property type="evidence" value="ECO:0007669"/>
    <property type="project" value="TreeGrafter"/>
</dbReference>
<sequence>MNALRSVLTSLVRPTNATALPWTTSVRTVTQKPPSKRPDLKKPVVPIAPSFIPYNERPRTGKPWGSKGCKRMHTKQPHVDWIRDYDIPREHILSSQPRFNHHYHDFRQLKDARKRAYVHRWGRIRSSLRQLYRTNLLPAEFRQYVQQDINKLPRDSTYMCTVDRCVVTSRPRAVLGRWRVSRMIWRNYADHNQLSGVMRAKWGKKFDDVYWHHIDPDLRGTLRAVDPLYGDQVANDYHRWEDEWYSGSATKLMKYDGAPIVYNQNIFKEPFVYPPKLT</sequence>
<proteinExistence type="inferred from homology"/>
<name>A0A1D1VZN5_RAMVA</name>
<dbReference type="PANTHER" id="PTHR19836:SF19">
    <property type="entry name" value="SMALL RIBOSOMAL SUBUNIT PROTEIN US14M"/>
    <property type="match status" value="1"/>
</dbReference>
<dbReference type="PANTHER" id="PTHR19836">
    <property type="entry name" value="30S RIBOSOMAL PROTEIN S14"/>
    <property type="match status" value="1"/>
</dbReference>